<name>A0A2T3M7D2_PHOLE</name>
<dbReference type="RefSeq" id="WP_045071597.1">
    <property type="nucleotide sequence ID" value="NZ_JZSL01000078.1"/>
</dbReference>
<comment type="caution">
    <text evidence="2">The sequence shown here is derived from an EMBL/GenBank/DDBJ whole genome shotgun (WGS) entry which is preliminary data.</text>
</comment>
<evidence type="ECO:0000313" key="2">
    <source>
        <dbReference type="EMBL" id="PSV88120.1"/>
    </source>
</evidence>
<organism evidence="2 3">
    <name type="scientific">Photobacterium leiognathi</name>
    <dbReference type="NCBI Taxonomy" id="553611"/>
    <lineage>
        <taxon>Bacteria</taxon>
        <taxon>Pseudomonadati</taxon>
        <taxon>Pseudomonadota</taxon>
        <taxon>Gammaproteobacteria</taxon>
        <taxon>Vibrionales</taxon>
        <taxon>Vibrionaceae</taxon>
        <taxon>Photobacterium</taxon>
    </lineage>
</organism>
<evidence type="ECO:0000256" key="1">
    <source>
        <dbReference type="SAM" id="SignalP"/>
    </source>
</evidence>
<proteinExistence type="predicted"/>
<gene>
    <name evidence="2" type="ORF">CTM89_15175</name>
</gene>
<dbReference type="Proteomes" id="UP000240410">
    <property type="component" value="Unassembled WGS sequence"/>
</dbReference>
<feature type="signal peptide" evidence="1">
    <location>
        <begin position="1"/>
        <end position="20"/>
    </location>
</feature>
<dbReference type="AlphaFoldDB" id="A0A2T3M7D2"/>
<sequence>MKNIILLIFMFISSMNISFADSLNKKVKMQTYEGYHRESCFHAKENDKLHVLFHSPHQIGFGIHWHTGGVYNTKTHNLVPYQEYYDSQEHSYSVTIPEDSTYCFDFTNLNEIKKVSSFEISLSYTLNQPKNSD</sequence>
<reference evidence="2 3" key="1">
    <citation type="submission" date="2018-03" db="EMBL/GenBank/DDBJ databases">
        <title>Whole genome sequencing of Histamine producing bacteria.</title>
        <authorList>
            <person name="Butler K."/>
        </authorList>
    </citation>
    <scope>NUCLEOTIDE SEQUENCE [LARGE SCALE GENOMIC DNA]</scope>
    <source>
        <strain evidence="2 3">ATCC 33979</strain>
    </source>
</reference>
<feature type="chain" id="PRO_5015587552" description="GOLD domain-containing protein" evidence="1">
    <location>
        <begin position="21"/>
        <end position="133"/>
    </location>
</feature>
<keyword evidence="1" id="KW-0732">Signal</keyword>
<evidence type="ECO:0000313" key="3">
    <source>
        <dbReference type="Proteomes" id="UP000240410"/>
    </source>
</evidence>
<accession>A0A2T3M7D2</accession>
<protein>
    <recommendedName>
        <fullName evidence="4">GOLD domain-containing protein</fullName>
    </recommendedName>
</protein>
<dbReference type="EMBL" id="PYOJ01000020">
    <property type="protein sequence ID" value="PSV88120.1"/>
    <property type="molecule type" value="Genomic_DNA"/>
</dbReference>
<evidence type="ECO:0008006" key="4">
    <source>
        <dbReference type="Google" id="ProtNLM"/>
    </source>
</evidence>